<dbReference type="InterPro" id="IPR020472">
    <property type="entry name" value="WD40_PAC1"/>
</dbReference>
<keyword evidence="2" id="KW-0677">Repeat</keyword>
<keyword evidence="1 3" id="KW-0853">WD repeat</keyword>
<organism evidence="5 6">
    <name type="scientific">Williamsia limnetica</name>
    <dbReference type="NCBI Taxonomy" id="882452"/>
    <lineage>
        <taxon>Bacteria</taxon>
        <taxon>Bacillati</taxon>
        <taxon>Actinomycetota</taxon>
        <taxon>Actinomycetes</taxon>
        <taxon>Mycobacteriales</taxon>
        <taxon>Nocardiaceae</taxon>
        <taxon>Williamsia</taxon>
    </lineage>
</organism>
<dbReference type="PANTHER" id="PTHR22847:SF637">
    <property type="entry name" value="WD REPEAT DOMAIN 5B"/>
    <property type="match status" value="1"/>
</dbReference>
<comment type="caution">
    <text evidence="5">The sequence shown here is derived from an EMBL/GenBank/DDBJ whole genome shotgun (WGS) entry which is preliminary data.</text>
</comment>
<feature type="repeat" description="WD" evidence="3">
    <location>
        <begin position="849"/>
        <end position="890"/>
    </location>
</feature>
<feature type="repeat" description="WD" evidence="3">
    <location>
        <begin position="715"/>
        <end position="756"/>
    </location>
</feature>
<feature type="repeat" description="WD" evidence="3">
    <location>
        <begin position="803"/>
        <end position="836"/>
    </location>
</feature>
<dbReference type="OrthoDB" id="134501at2"/>
<evidence type="ECO:0000256" key="3">
    <source>
        <dbReference type="PROSITE-ProRule" id="PRU00221"/>
    </source>
</evidence>
<dbReference type="AlphaFoldDB" id="A0A318RG33"/>
<feature type="repeat" description="WD" evidence="3">
    <location>
        <begin position="626"/>
        <end position="660"/>
    </location>
</feature>
<dbReference type="PROSITE" id="PS50082">
    <property type="entry name" value="WD_REPEATS_2"/>
    <property type="match status" value="10"/>
</dbReference>
<feature type="repeat" description="WD" evidence="3">
    <location>
        <begin position="947"/>
        <end position="973"/>
    </location>
</feature>
<evidence type="ECO:0000313" key="6">
    <source>
        <dbReference type="Proteomes" id="UP000247591"/>
    </source>
</evidence>
<evidence type="ECO:0000256" key="2">
    <source>
        <dbReference type="ARBA" id="ARBA00022737"/>
    </source>
</evidence>
<dbReference type="SUPFAM" id="SSF50978">
    <property type="entry name" value="WD40 repeat-like"/>
    <property type="match status" value="3"/>
</dbReference>
<feature type="domain" description="Novel STAND NTPase 1" evidence="4">
    <location>
        <begin position="115"/>
        <end position="492"/>
    </location>
</feature>
<dbReference type="PROSITE" id="PS00678">
    <property type="entry name" value="WD_REPEATS_1"/>
    <property type="match status" value="5"/>
</dbReference>
<dbReference type="EMBL" id="QJSP01000026">
    <property type="protein sequence ID" value="PYE12048.1"/>
    <property type="molecule type" value="Genomic_DNA"/>
</dbReference>
<evidence type="ECO:0000256" key="1">
    <source>
        <dbReference type="ARBA" id="ARBA00022574"/>
    </source>
</evidence>
<dbReference type="PRINTS" id="PR00320">
    <property type="entry name" value="GPROTEINBRPT"/>
</dbReference>
<dbReference type="Gene3D" id="2.130.10.10">
    <property type="entry name" value="YVTN repeat-like/Quinoprotein amine dehydrogenase"/>
    <property type="match status" value="4"/>
</dbReference>
<dbReference type="InterPro" id="IPR019775">
    <property type="entry name" value="WD40_repeat_CS"/>
</dbReference>
<dbReference type="InterPro" id="IPR015943">
    <property type="entry name" value="WD40/YVTN_repeat-like_dom_sf"/>
</dbReference>
<keyword evidence="6" id="KW-1185">Reference proteome</keyword>
<name>A0A318RG33_WILLI</name>
<evidence type="ECO:0000259" key="4">
    <source>
        <dbReference type="Pfam" id="PF20703"/>
    </source>
</evidence>
<accession>A0A318RG33</accession>
<dbReference type="SUPFAM" id="SSF52540">
    <property type="entry name" value="P-loop containing nucleoside triphosphate hydrolases"/>
    <property type="match status" value="1"/>
</dbReference>
<feature type="repeat" description="WD" evidence="3">
    <location>
        <begin position="895"/>
        <end position="928"/>
    </location>
</feature>
<sequence>MPIPQFSADLERLYEAAGSPPVASLVKRLRERLKLTGSTEKVPSGLAARIAEWKTATTPRKYTAIHQHLIQILLSDARELGNEGTVAVRESDYRRSWERTFHEGATVEGTVDRCPYRGLQSYTPEDVSLFFGRKGPVEELVTKARHAAVHGGVVMVVGASGAGKSSLLGAGLVPALGHPWLHLTPGTDPVKSLQIQLGSPLTALTAKQVLQTWAADHRTDAVTIVIDQAEELFTICTDKDGRDEFMEILSTLKTADRDGPQLVVAMGIRADFVGAFLDYPTGEAALRDHALMLGPMRRADLSEAITAPARQVGLRLESGLEELMVNELCGPGNDSYDAGALPMLSYALAETWGEREGTKLTLAGYHRIGGVPGALAATAERTWADLNEPQQEAARRLLLRLVNVGNGRVRDTRRIRERAELVDQDVKRDDEQSALDALADARLISIDASTVALTHEILLTGWPRLRQWIEDDRTGLLARQRLERDAAEWAGHADELYSGERLEAAEHSTAAHTDELSGQAKEFLELSRRHQRRKRWRQLALRAAAVAAVVAIVVAAFSYRVQANNADTARANAELGQILAAADRYQLSDPTLSAHLLLAAHKRDPDSESIYTRLLATQNAPLASELHGAKGELYSIAISPDGRTLSAASKSSSVHMWDISDPLQPRELPPLLGHQSFVTSVAYSPDGRLLATTSDDKTTRLWHLRSGDPKLLTILRGHEKTVFYSGFAPDGKTLATVSYDSTVRIWDISTPSRVQERGVLTGSEGPVRTLAWSPDGRTLATGGDDMKIRLWDVPNLQELGPPLTRQTNTIHALAWSKDGKNLLSGSDDTTAQMWDVTDRGAPKPVGLPFGGHTGALWSVTFSPDGTKASTASVDGTAKTWSLADPSRPTQVGETLDGASGQLFAAAWTPDGQYLATGAVDGVVRLWSLPATTLTGHGGLTIPAVSGDNRMMISGSYDGVVQMWDISDPTKPKELDRVVESAKVLSTTMSADGTRTVTALDNGDVVVRELEDSRLVTRAKLNAPTQFVAGVVISPDGRWLAATSTDHSVALWDLSDPARPAQKVSFEPSGNYWVTQLVISPDGHQLAVAQANGEVTLWKIDDLVSPTLVAGGTLSQTSVNSLAISNTGELATADDNNVRLWKVDGDDLKQTAIATGHARTVRSVYFDGDGKRMISGGDGQEVLLWDTSNPTELKQIGTNLTVPGPGHRIAGLTNNGNTIIVGGDNGFLQATTTDADSAARRICTYSRDYLTPERWSGLGLDSLPYSRLCTPEGEPS</sequence>
<reference evidence="5 6" key="1">
    <citation type="submission" date="2018-06" db="EMBL/GenBank/DDBJ databases">
        <title>Genomic Encyclopedia of Type Strains, Phase IV (KMG-IV): sequencing the most valuable type-strain genomes for metagenomic binning, comparative biology and taxonomic classification.</title>
        <authorList>
            <person name="Goeker M."/>
        </authorList>
    </citation>
    <scope>NUCLEOTIDE SEQUENCE [LARGE SCALE GENOMIC DNA]</scope>
    <source>
        <strain evidence="5 6">DSM 45521</strain>
    </source>
</reference>
<feature type="repeat" description="WD" evidence="3">
    <location>
        <begin position="671"/>
        <end position="712"/>
    </location>
</feature>
<protein>
    <submittedName>
        <fullName evidence="5">WD40 repeat protein</fullName>
    </submittedName>
</protein>
<dbReference type="PROSITE" id="PS50294">
    <property type="entry name" value="WD_REPEATS_REGION"/>
    <property type="match status" value="9"/>
</dbReference>
<dbReference type="InterPro" id="IPR001680">
    <property type="entry name" value="WD40_rpt"/>
</dbReference>
<dbReference type="InterPro" id="IPR036322">
    <property type="entry name" value="WD40_repeat_dom_sf"/>
</dbReference>
<dbReference type="PANTHER" id="PTHR22847">
    <property type="entry name" value="WD40 REPEAT PROTEIN"/>
    <property type="match status" value="1"/>
</dbReference>
<dbReference type="CDD" id="cd00200">
    <property type="entry name" value="WD40"/>
    <property type="match status" value="1"/>
</dbReference>
<evidence type="ECO:0000313" key="5">
    <source>
        <dbReference type="EMBL" id="PYE12048.1"/>
    </source>
</evidence>
<dbReference type="SMART" id="SM00320">
    <property type="entry name" value="WD40"/>
    <property type="match status" value="12"/>
</dbReference>
<dbReference type="InterPro" id="IPR049052">
    <property type="entry name" value="nSTAND1"/>
</dbReference>
<dbReference type="Pfam" id="PF00400">
    <property type="entry name" value="WD40"/>
    <property type="match status" value="11"/>
</dbReference>
<dbReference type="RefSeq" id="WP_110472772.1">
    <property type="nucleotide sequence ID" value="NZ_QJSP01000026.1"/>
</dbReference>
<feature type="repeat" description="WD" evidence="3">
    <location>
        <begin position="1020"/>
        <end position="1061"/>
    </location>
</feature>
<proteinExistence type="predicted"/>
<feature type="repeat" description="WD" evidence="3">
    <location>
        <begin position="1153"/>
        <end position="1194"/>
    </location>
</feature>
<dbReference type="Pfam" id="PF20703">
    <property type="entry name" value="nSTAND1"/>
    <property type="match status" value="1"/>
</dbReference>
<dbReference type="Proteomes" id="UP000247591">
    <property type="component" value="Unassembled WGS sequence"/>
</dbReference>
<feature type="repeat" description="WD" evidence="3">
    <location>
        <begin position="760"/>
        <end position="801"/>
    </location>
</feature>
<dbReference type="InterPro" id="IPR027417">
    <property type="entry name" value="P-loop_NTPase"/>
</dbReference>
<gene>
    <name evidence="5" type="ORF">DFR67_12656</name>
</gene>